<evidence type="ECO:0000259" key="11">
    <source>
        <dbReference type="PROSITE" id="PS50850"/>
    </source>
</evidence>
<feature type="transmembrane region" description="Helical" evidence="10">
    <location>
        <begin position="94"/>
        <end position="114"/>
    </location>
</feature>
<evidence type="ECO:0000256" key="2">
    <source>
        <dbReference type="ARBA" id="ARBA00010992"/>
    </source>
</evidence>
<evidence type="ECO:0000256" key="3">
    <source>
        <dbReference type="ARBA" id="ARBA00022448"/>
    </source>
</evidence>
<evidence type="ECO:0000256" key="1">
    <source>
        <dbReference type="ARBA" id="ARBA00004141"/>
    </source>
</evidence>
<dbReference type="EMBL" id="RWGY01000009">
    <property type="protein sequence ID" value="TVU35922.1"/>
    <property type="molecule type" value="Genomic_DNA"/>
</dbReference>
<organism evidence="12 13">
    <name type="scientific">Eragrostis curvula</name>
    <name type="common">weeping love grass</name>
    <dbReference type="NCBI Taxonomy" id="38414"/>
    <lineage>
        <taxon>Eukaryota</taxon>
        <taxon>Viridiplantae</taxon>
        <taxon>Streptophyta</taxon>
        <taxon>Embryophyta</taxon>
        <taxon>Tracheophyta</taxon>
        <taxon>Spermatophyta</taxon>
        <taxon>Magnoliopsida</taxon>
        <taxon>Liliopsida</taxon>
        <taxon>Poales</taxon>
        <taxon>Poaceae</taxon>
        <taxon>PACMAD clade</taxon>
        <taxon>Chloridoideae</taxon>
        <taxon>Eragrostideae</taxon>
        <taxon>Eragrostidinae</taxon>
        <taxon>Eragrostis</taxon>
    </lineage>
</organism>
<keyword evidence="7 10" id="KW-1133">Transmembrane helix</keyword>
<feature type="transmembrane region" description="Helical" evidence="10">
    <location>
        <begin position="424"/>
        <end position="445"/>
    </location>
</feature>
<dbReference type="PANTHER" id="PTHR23500">
    <property type="entry name" value="SOLUTE CARRIER FAMILY 2, FACILITATED GLUCOSE TRANSPORTER"/>
    <property type="match status" value="1"/>
</dbReference>
<dbReference type="InterPro" id="IPR044778">
    <property type="entry name" value="MFS_STP/MST-like_plant"/>
</dbReference>
<comment type="caution">
    <text evidence="12">The sequence shown here is derived from an EMBL/GenBank/DDBJ whole genome shotgun (WGS) entry which is preliminary data.</text>
</comment>
<feature type="transmembrane region" description="Helical" evidence="10">
    <location>
        <begin position="396"/>
        <end position="417"/>
    </location>
</feature>
<dbReference type="NCBIfam" id="TIGR00879">
    <property type="entry name" value="SP"/>
    <property type="match status" value="1"/>
</dbReference>
<feature type="domain" description="Major facilitator superfamily (MFS) profile" evidence="11">
    <location>
        <begin position="101"/>
        <end position="537"/>
    </location>
</feature>
<dbReference type="Gramene" id="TVU35922">
    <property type="protein sequence ID" value="TVU35922"/>
    <property type="gene ID" value="EJB05_17829"/>
</dbReference>
<keyword evidence="6" id="KW-0769">Symport</keyword>
<proteinExistence type="inferred from homology"/>
<keyword evidence="13" id="KW-1185">Reference proteome</keyword>
<dbReference type="InterPro" id="IPR020846">
    <property type="entry name" value="MFS_dom"/>
</dbReference>
<gene>
    <name evidence="12" type="ORF">EJB05_17829</name>
</gene>
<dbReference type="Pfam" id="PF00083">
    <property type="entry name" value="Sugar_tr"/>
    <property type="match status" value="1"/>
</dbReference>
<evidence type="ECO:0000313" key="12">
    <source>
        <dbReference type="EMBL" id="TVU35922.1"/>
    </source>
</evidence>
<feature type="transmembrane region" description="Helical" evidence="10">
    <location>
        <begin position="272"/>
        <end position="295"/>
    </location>
</feature>
<feature type="transmembrane region" description="Helical" evidence="10">
    <location>
        <begin position="186"/>
        <end position="209"/>
    </location>
</feature>
<feature type="transmembrane region" description="Helical" evidence="10">
    <location>
        <begin position="358"/>
        <end position="384"/>
    </location>
</feature>
<evidence type="ECO:0000256" key="4">
    <source>
        <dbReference type="ARBA" id="ARBA00022597"/>
    </source>
</evidence>
<dbReference type="InterPro" id="IPR045262">
    <property type="entry name" value="STP/PLT_plant"/>
</dbReference>
<feature type="transmembrane region" description="Helical" evidence="10">
    <location>
        <begin position="215"/>
        <end position="234"/>
    </location>
</feature>
<dbReference type="GO" id="GO:0016020">
    <property type="term" value="C:membrane"/>
    <property type="evidence" value="ECO:0007669"/>
    <property type="project" value="UniProtKB-SubCell"/>
</dbReference>
<keyword evidence="4" id="KW-0762">Sugar transport</keyword>
<keyword evidence="8 10" id="KW-0472">Membrane</keyword>
<dbReference type="GO" id="GO:0015145">
    <property type="term" value="F:monosaccharide transmembrane transporter activity"/>
    <property type="evidence" value="ECO:0007669"/>
    <property type="project" value="InterPro"/>
</dbReference>
<feature type="transmembrane region" description="Helical" evidence="10">
    <location>
        <begin position="246"/>
        <end position="266"/>
    </location>
</feature>
<dbReference type="OrthoDB" id="5296287at2759"/>
<dbReference type="Gene3D" id="1.20.1250.20">
    <property type="entry name" value="MFS general substrate transporter like domains"/>
    <property type="match status" value="1"/>
</dbReference>
<sequence>NHPGAPNGNRVLIALASPLFLNLDPTSFLLFSFLPANQKQTKKSRKPCSPIKSQGKPISSALATGLGAYHSSRMPGRGLAAAEGGRMRDYSGGVTVPVAVICLIAASCGLIFGYDVGVTGGVTQMESFLKKFFPEVLRGVRSAKRDVYCKYDNQVLTAFTSSLYIASTLSSLMASHVTRKVGRQAIMLIGGALFLVGSIINAAAVHVAMLIIGRLLLGFGVGFTTQAAPLYLAGTSPARWRGAFTAAYYSFLCAGTVAANVVNYFTNPIPNWGWRVSLGAAAVPAMIIVIGALLVPDTPSSLVLRGKPEEARASLQRIRGADANVEAEFKDIVCAVKEARQHDEGTFKRLRSKGYRPYTVIMVAIPVFFDFTGFLVIFIFSTVLFRTVGFPSDKALLGSIIINMGGLFAVIVSAFVVDRYGRRFLFIAGGIIMLLCHVAVSWILAEHLGKEGAMARNYAEGVLALLFIYTFSFGMSWGPIKSVAQGIALSVTYILSFVQSQVFITLLCHLKYAIFLFYAAWLVAMTVFVAGFLPETKGVPLEAMRAVFARHWYWKRFVKDAPVAKQELQVIN</sequence>
<dbReference type="PROSITE" id="PS50850">
    <property type="entry name" value="MFS"/>
    <property type="match status" value="1"/>
</dbReference>
<feature type="transmembrane region" description="Helical" evidence="10">
    <location>
        <begin position="457"/>
        <end position="475"/>
    </location>
</feature>
<feature type="transmembrane region" description="Helical" evidence="10">
    <location>
        <begin position="12"/>
        <end position="36"/>
    </location>
</feature>
<name>A0A5J9VHW5_9POAL</name>
<evidence type="ECO:0000256" key="8">
    <source>
        <dbReference type="ARBA" id="ARBA00023136"/>
    </source>
</evidence>
<feature type="transmembrane region" description="Helical" evidence="10">
    <location>
        <begin position="512"/>
        <end position="533"/>
    </location>
</feature>
<comment type="similarity">
    <text evidence="2 9">Belongs to the major facilitator superfamily. Sugar transporter (TC 2.A.1.1) family.</text>
</comment>
<dbReference type="SUPFAM" id="SSF103473">
    <property type="entry name" value="MFS general substrate transporter"/>
    <property type="match status" value="1"/>
</dbReference>
<comment type="subcellular location">
    <subcellularLocation>
        <location evidence="1">Membrane</location>
        <topology evidence="1">Multi-pass membrane protein</topology>
    </subcellularLocation>
</comment>
<evidence type="ECO:0000256" key="7">
    <source>
        <dbReference type="ARBA" id="ARBA00022989"/>
    </source>
</evidence>
<evidence type="ECO:0000256" key="6">
    <source>
        <dbReference type="ARBA" id="ARBA00022847"/>
    </source>
</evidence>
<keyword evidence="5 10" id="KW-0812">Transmembrane</keyword>
<dbReference type="AlphaFoldDB" id="A0A5J9VHW5"/>
<dbReference type="InterPro" id="IPR005829">
    <property type="entry name" value="Sugar_transporter_CS"/>
</dbReference>
<feature type="non-terminal residue" evidence="12">
    <location>
        <position position="1"/>
    </location>
</feature>
<evidence type="ECO:0000256" key="5">
    <source>
        <dbReference type="ARBA" id="ARBA00022692"/>
    </source>
</evidence>
<accession>A0A5J9VHW5</accession>
<dbReference type="InterPro" id="IPR036259">
    <property type="entry name" value="MFS_trans_sf"/>
</dbReference>
<dbReference type="InterPro" id="IPR003663">
    <property type="entry name" value="Sugar/inositol_transpt"/>
</dbReference>
<dbReference type="GO" id="GO:0015293">
    <property type="term" value="F:symporter activity"/>
    <property type="evidence" value="ECO:0007669"/>
    <property type="project" value="UniProtKB-KW"/>
</dbReference>
<dbReference type="Proteomes" id="UP000324897">
    <property type="component" value="Unassembled WGS sequence"/>
</dbReference>
<reference evidence="12 13" key="1">
    <citation type="journal article" date="2019" name="Sci. Rep.">
        <title>A high-quality genome of Eragrostis curvula grass provides insights into Poaceae evolution and supports new strategies to enhance forage quality.</title>
        <authorList>
            <person name="Carballo J."/>
            <person name="Santos B.A.C.M."/>
            <person name="Zappacosta D."/>
            <person name="Garbus I."/>
            <person name="Selva J.P."/>
            <person name="Gallo C.A."/>
            <person name="Diaz A."/>
            <person name="Albertini E."/>
            <person name="Caccamo M."/>
            <person name="Echenique V."/>
        </authorList>
    </citation>
    <scope>NUCLEOTIDE SEQUENCE [LARGE SCALE GENOMIC DNA]</scope>
    <source>
        <strain evidence="13">cv. Victoria</strain>
        <tissue evidence="12">Leaf</tissue>
    </source>
</reference>
<dbReference type="CDD" id="cd17361">
    <property type="entry name" value="MFS_STP"/>
    <property type="match status" value="1"/>
</dbReference>
<feature type="transmembrane region" description="Helical" evidence="10">
    <location>
        <begin position="155"/>
        <end position="174"/>
    </location>
</feature>
<protein>
    <recommendedName>
        <fullName evidence="11">Major facilitator superfamily (MFS) profile domain-containing protein</fullName>
    </recommendedName>
</protein>
<dbReference type="PANTHER" id="PTHR23500:SF530">
    <property type="entry name" value="MAJOR FACILITATOR SUPERFAMILY (MFS) PROFILE DOMAIN-CONTAINING PROTEIN"/>
    <property type="match status" value="1"/>
</dbReference>
<evidence type="ECO:0000256" key="9">
    <source>
        <dbReference type="RuleBase" id="RU003346"/>
    </source>
</evidence>
<evidence type="ECO:0000313" key="13">
    <source>
        <dbReference type="Proteomes" id="UP000324897"/>
    </source>
</evidence>
<dbReference type="PROSITE" id="PS00216">
    <property type="entry name" value="SUGAR_TRANSPORT_1"/>
    <property type="match status" value="1"/>
</dbReference>
<dbReference type="PRINTS" id="PR00171">
    <property type="entry name" value="SUGRTRNSPORT"/>
</dbReference>
<dbReference type="InterPro" id="IPR005828">
    <property type="entry name" value="MFS_sugar_transport-like"/>
</dbReference>
<feature type="transmembrane region" description="Helical" evidence="10">
    <location>
        <begin position="487"/>
        <end position="506"/>
    </location>
</feature>
<keyword evidence="3 9" id="KW-0813">Transport</keyword>
<evidence type="ECO:0000256" key="10">
    <source>
        <dbReference type="SAM" id="Phobius"/>
    </source>
</evidence>
<dbReference type="FunFam" id="1.20.1250.20:FF:000002">
    <property type="entry name" value="Sugar transport protein 13"/>
    <property type="match status" value="1"/>
</dbReference>